<organism evidence="2 3">
    <name type="scientific">Phrynosoma platyrhinos</name>
    <name type="common">Desert horned lizard</name>
    <dbReference type="NCBI Taxonomy" id="52577"/>
    <lineage>
        <taxon>Eukaryota</taxon>
        <taxon>Metazoa</taxon>
        <taxon>Chordata</taxon>
        <taxon>Craniata</taxon>
        <taxon>Vertebrata</taxon>
        <taxon>Euteleostomi</taxon>
        <taxon>Lepidosauria</taxon>
        <taxon>Squamata</taxon>
        <taxon>Bifurcata</taxon>
        <taxon>Unidentata</taxon>
        <taxon>Episquamata</taxon>
        <taxon>Toxicofera</taxon>
        <taxon>Iguania</taxon>
        <taxon>Phrynosomatidae</taxon>
        <taxon>Phrynosomatinae</taxon>
        <taxon>Phrynosoma</taxon>
    </lineage>
</organism>
<name>A0ABQ7STF4_PHRPL</name>
<proteinExistence type="predicted"/>
<evidence type="ECO:0000313" key="2">
    <source>
        <dbReference type="EMBL" id="KAH0620628.1"/>
    </source>
</evidence>
<reference evidence="2 3" key="1">
    <citation type="journal article" date="2022" name="Gigascience">
        <title>A chromosome-level genome assembly and annotation of the desert horned lizard, Phrynosoma platyrhinos, provides insight into chromosomal rearrangements among reptiles.</title>
        <authorList>
            <person name="Koochekian N."/>
            <person name="Ascanio A."/>
            <person name="Farleigh K."/>
            <person name="Card D.C."/>
            <person name="Schield D.R."/>
            <person name="Castoe T.A."/>
            <person name="Jezkova T."/>
        </authorList>
    </citation>
    <scope>NUCLEOTIDE SEQUENCE [LARGE SCALE GENOMIC DNA]</scope>
    <source>
        <strain evidence="2">NK-2021</strain>
    </source>
</reference>
<evidence type="ECO:0000313" key="3">
    <source>
        <dbReference type="Proteomes" id="UP000826234"/>
    </source>
</evidence>
<keyword evidence="3" id="KW-1185">Reference proteome</keyword>
<feature type="compositionally biased region" description="Low complexity" evidence="1">
    <location>
        <begin position="300"/>
        <end position="310"/>
    </location>
</feature>
<protein>
    <submittedName>
        <fullName evidence="2">Uncharacterized protein</fullName>
    </submittedName>
</protein>
<gene>
    <name evidence="2" type="ORF">JD844_021286</name>
</gene>
<dbReference type="Proteomes" id="UP000826234">
    <property type="component" value="Unassembled WGS sequence"/>
</dbReference>
<sequence length="711" mass="77470">MAPAVKTPAAMVEELRLVIDSESEGELPEEAPVLIPQVSTFIQTELFDQGSQRYLMPVDPKFLRMTIPPPPQNITVEAQVPKDKLSEKDKSKKGDKLDCTQSLDDLKAKKNLFLPQRESPLTTPPPRKYVPNLLSRKLLVQTQIRPMRLFLWLLGLQIVHVGLESESEGDVGDIDILVLTANLDISMSSQHVRARRSITLQPCACGFEESSQHCPVDLLLQENPDVIYDSETERYFMLVDAGYFCCMKCHRSEGCRSSSLAQRATITTKAQVIHESILVWTTPRQEPVKDKPLPLTPQKSPRSSRSSSVDSDLRASRSPQSLVMHDPNSPTDDIKYFAKHFLSPVFDKRNCWFSCNAQDPAISYIHHTTPDGRTKLVEIVSDCSWEEHRNEILNILSQHIKSKIPKSFKVGNFIIDLESESKTWDEKNLPVCSSRVKISMLSCESKSEKDQIAVLESSELSSCKKTEKNKSLTPGMLREQRKKGLPFYAGLSPAGKLLAYTCKSGLNPSSLIQVNAIRPLLDGVTSQLVVSAVGALQQKIPGIRTPQPLTGPQKFNIRSTPLSSGTTTVPAVATTTITVASLPVTTSPSQCNKAISSPGIAMADATETLENSIVSAATSAVTVKITKSTGIITPVATIAFTKSAITTPAPMLTASLSTVSPTTASIATVTTPTSPIGSVGSGPSGIHKSPLSNQKQGMMPTACQYLQETPG</sequence>
<comment type="caution">
    <text evidence="2">The sequence shown here is derived from an EMBL/GenBank/DDBJ whole genome shotgun (WGS) entry which is preliminary data.</text>
</comment>
<dbReference type="EMBL" id="JAIPUX010003289">
    <property type="protein sequence ID" value="KAH0620628.1"/>
    <property type="molecule type" value="Genomic_DNA"/>
</dbReference>
<feature type="region of interest" description="Disordered" evidence="1">
    <location>
        <begin position="674"/>
        <end position="699"/>
    </location>
</feature>
<accession>A0ABQ7STF4</accession>
<feature type="region of interest" description="Disordered" evidence="1">
    <location>
        <begin position="288"/>
        <end position="327"/>
    </location>
</feature>
<evidence type="ECO:0000256" key="1">
    <source>
        <dbReference type="SAM" id="MobiDB-lite"/>
    </source>
</evidence>